<evidence type="ECO:0000256" key="1">
    <source>
        <dbReference type="ARBA" id="ARBA00004173"/>
    </source>
</evidence>
<keyword evidence="2" id="KW-0496">Mitochondrion</keyword>
<evidence type="ECO:0000256" key="2">
    <source>
        <dbReference type="ARBA" id="ARBA00023128"/>
    </source>
</evidence>
<feature type="compositionally biased region" description="Low complexity" evidence="5">
    <location>
        <begin position="41"/>
        <end position="55"/>
    </location>
</feature>
<feature type="compositionally biased region" description="Basic and acidic residues" evidence="5">
    <location>
        <begin position="79"/>
        <end position="89"/>
    </location>
</feature>
<evidence type="ECO:0000259" key="6">
    <source>
        <dbReference type="SMART" id="SM01155"/>
    </source>
</evidence>
<evidence type="ECO:0000256" key="5">
    <source>
        <dbReference type="SAM" id="MobiDB-lite"/>
    </source>
</evidence>
<feature type="region of interest" description="Disordered" evidence="5">
    <location>
        <begin position="215"/>
        <end position="240"/>
    </location>
</feature>
<evidence type="ECO:0000313" key="8">
    <source>
        <dbReference type="Proteomes" id="UP001583280"/>
    </source>
</evidence>
<protein>
    <recommendedName>
        <fullName evidence="4">Small ribosomal subunit protein mS38</fullName>
    </recommendedName>
</protein>
<feature type="domain" description="Ribosomal protein mS38 C-terminal" evidence="6">
    <location>
        <begin position="319"/>
        <end position="352"/>
    </location>
</feature>
<organism evidence="7 8">
    <name type="scientific">Ceratocystis pirilliformis</name>
    <dbReference type="NCBI Taxonomy" id="259994"/>
    <lineage>
        <taxon>Eukaryota</taxon>
        <taxon>Fungi</taxon>
        <taxon>Dikarya</taxon>
        <taxon>Ascomycota</taxon>
        <taxon>Pezizomycotina</taxon>
        <taxon>Sordariomycetes</taxon>
        <taxon>Hypocreomycetidae</taxon>
        <taxon>Microascales</taxon>
        <taxon>Ceratocystidaceae</taxon>
        <taxon>Ceratocystis</taxon>
    </lineage>
</organism>
<comment type="similarity">
    <text evidence="3">Belongs to the mitochondrion-specific ribosomal protein mS38 family.</text>
</comment>
<evidence type="ECO:0000313" key="7">
    <source>
        <dbReference type="EMBL" id="KAL1896724.1"/>
    </source>
</evidence>
<dbReference type="Pfam" id="PF08213">
    <property type="entry name" value="COX24_C"/>
    <property type="match status" value="1"/>
</dbReference>
<dbReference type="Proteomes" id="UP001583280">
    <property type="component" value="Unassembled WGS sequence"/>
</dbReference>
<name>A0ABR3Z7Z3_9PEZI</name>
<feature type="compositionally biased region" description="Polar residues" evidence="5">
    <location>
        <begin position="56"/>
        <end position="67"/>
    </location>
</feature>
<comment type="subcellular location">
    <subcellularLocation>
        <location evidence="1">Mitochondrion</location>
    </subcellularLocation>
</comment>
<feature type="compositionally biased region" description="Polar residues" evidence="5">
    <location>
        <begin position="230"/>
        <end position="240"/>
    </location>
</feature>
<dbReference type="EMBL" id="JAWDJO010000054">
    <property type="protein sequence ID" value="KAL1896724.1"/>
    <property type="molecule type" value="Genomic_DNA"/>
</dbReference>
<keyword evidence="8" id="KW-1185">Reference proteome</keyword>
<dbReference type="PANTHER" id="PTHR32035:SF3">
    <property type="entry name" value="SMALL RIBOSOMAL SUBUNIT PROTEIN MS38"/>
    <property type="match status" value="1"/>
</dbReference>
<gene>
    <name evidence="7" type="ORF">Cpir12675_002672</name>
</gene>
<sequence>MIPSAVRRVALAAGPSPASSKTVGGTIGVSFWTLQQRRMSSSKPSSPDGSKSLSDVHTSASSRSTGSKAGAEKRKRRAKDALDRDDSFRHLPCVPSTQHMSQEAIGLSTFFSLHRPISVTHSLPKTVTDEAFAAIFSPKSKAAKVSEVISTLSSTVDKIEGPMANMEISTSHPHDHMEAAPDGATKIDVKYPDGRESSIYVQLNSMAGNFLPFQPPPIPSPQSAAEVAENATSTGPNNNSVAVTSEVDAALETDGSPQHRVYKAMFTIEETTEPDGQIRVVAHSPEIINDEAAIDGPAVTGMSRRARFEDAMKRRAPMHAISVKRQRKLKMKKKKYKKFMKRTRNLRRKQDRL</sequence>
<evidence type="ECO:0000256" key="4">
    <source>
        <dbReference type="ARBA" id="ARBA00035682"/>
    </source>
</evidence>
<proteinExistence type="inferred from homology"/>
<dbReference type="SMART" id="SM01155">
    <property type="entry name" value="DUF1713"/>
    <property type="match status" value="1"/>
</dbReference>
<feature type="region of interest" description="Disordered" evidence="5">
    <location>
        <begin position="35"/>
        <end position="90"/>
    </location>
</feature>
<dbReference type="InterPro" id="IPR013177">
    <property type="entry name" value="Ribosomal_mS38_C"/>
</dbReference>
<reference evidence="7 8" key="1">
    <citation type="journal article" date="2024" name="IMA Fungus">
        <title>IMA Genome - F19 : A genome assembly and annotation guide to empower mycologists, including annotated draft genome sequences of Ceratocystis pirilliformis, Diaporthe australafricana, Fusarium ophioides, Paecilomyces lecythidis, and Sporothrix stenoceras.</title>
        <authorList>
            <person name="Aylward J."/>
            <person name="Wilson A.M."/>
            <person name="Visagie C.M."/>
            <person name="Spraker J."/>
            <person name="Barnes I."/>
            <person name="Buitendag C."/>
            <person name="Ceriani C."/>
            <person name="Del Mar Angel L."/>
            <person name="du Plessis D."/>
            <person name="Fuchs T."/>
            <person name="Gasser K."/>
            <person name="Kramer D."/>
            <person name="Li W."/>
            <person name="Munsamy K."/>
            <person name="Piso A."/>
            <person name="Price J.L."/>
            <person name="Sonnekus B."/>
            <person name="Thomas C."/>
            <person name="van der Nest A."/>
            <person name="van Dijk A."/>
            <person name="van Heerden A."/>
            <person name="van Vuuren N."/>
            <person name="Yilmaz N."/>
            <person name="Duong T.A."/>
            <person name="van der Merwe N.A."/>
            <person name="Wingfield M.J."/>
            <person name="Wingfield B.D."/>
        </authorList>
    </citation>
    <scope>NUCLEOTIDE SEQUENCE [LARGE SCALE GENOMIC DNA]</scope>
    <source>
        <strain evidence="7 8">CMW 12675</strain>
    </source>
</reference>
<dbReference type="PANTHER" id="PTHR32035">
    <property type="entry name" value="AURORA KINASE A-INTERACTING PROTEIN"/>
    <property type="match status" value="1"/>
</dbReference>
<evidence type="ECO:0000256" key="3">
    <source>
        <dbReference type="ARBA" id="ARBA00035647"/>
    </source>
</evidence>
<accession>A0ABR3Z7Z3</accession>
<comment type="caution">
    <text evidence="7">The sequence shown here is derived from an EMBL/GenBank/DDBJ whole genome shotgun (WGS) entry which is preliminary data.</text>
</comment>